<name>A0A4Y7UBN0_9FLAO</name>
<keyword evidence="4" id="KW-0808">Transferase</keyword>
<evidence type="ECO:0000313" key="6">
    <source>
        <dbReference type="Proteomes" id="UP000298340"/>
    </source>
</evidence>
<dbReference type="GO" id="GO:0016757">
    <property type="term" value="F:glycosyltransferase activity"/>
    <property type="evidence" value="ECO:0007669"/>
    <property type="project" value="InterPro"/>
</dbReference>
<evidence type="ECO:0000259" key="2">
    <source>
        <dbReference type="Pfam" id="PF13477"/>
    </source>
</evidence>
<dbReference type="Gene3D" id="3.40.50.2000">
    <property type="entry name" value="Glycogen Phosphorylase B"/>
    <property type="match status" value="2"/>
</dbReference>
<dbReference type="RefSeq" id="WP_132036405.1">
    <property type="nucleotide sequence ID" value="NZ_QWDN01000005.1"/>
</dbReference>
<evidence type="ECO:0000313" key="4">
    <source>
        <dbReference type="EMBL" id="TEB43428.1"/>
    </source>
</evidence>
<dbReference type="AlphaFoldDB" id="A0A4Y7UBN0"/>
<evidence type="ECO:0000313" key="3">
    <source>
        <dbReference type="EMBL" id="TCN56394.1"/>
    </source>
</evidence>
<reference evidence="4 6" key="2">
    <citation type="journal article" date="2018" name="Syst. Appl. Microbiol.">
        <title>Flavobacterium circumlabens sp. nov. and Flavobacterium cupreum sp. nov., two psychrotrophic species isolated from Antarctic environmental samples.</title>
        <authorList>
            <person name="Kralova S."/>
            <person name="Busse H.J."/>
            <person name="Svec P."/>
            <person name="Maslanova I."/>
            <person name="Stankova E."/>
            <person name="Bartak M."/>
            <person name="Sedlacek I."/>
        </authorList>
    </citation>
    <scope>NUCLEOTIDE SEQUENCE [LARGE SCALE GENOMIC DNA]</scope>
    <source>
        <strain evidence="4 6">CCM 8828</strain>
    </source>
</reference>
<comment type="caution">
    <text evidence="4">The sequence shown here is derived from an EMBL/GenBank/DDBJ whole genome shotgun (WGS) entry which is preliminary data.</text>
</comment>
<organism evidence="4 6">
    <name type="scientific">Flavobacterium circumlabens</name>
    <dbReference type="NCBI Taxonomy" id="2133765"/>
    <lineage>
        <taxon>Bacteria</taxon>
        <taxon>Pseudomonadati</taxon>
        <taxon>Bacteroidota</taxon>
        <taxon>Flavobacteriia</taxon>
        <taxon>Flavobacteriales</taxon>
        <taxon>Flavobacteriaceae</taxon>
        <taxon>Flavobacterium</taxon>
    </lineage>
</organism>
<protein>
    <submittedName>
        <fullName evidence="3 4">Glycosyltransferase</fullName>
    </submittedName>
</protein>
<dbReference type="SUPFAM" id="SSF53756">
    <property type="entry name" value="UDP-Glycosyltransferase/glycogen phosphorylase"/>
    <property type="match status" value="1"/>
</dbReference>
<gene>
    <name evidence="4" type="ORF">D0809_14765</name>
    <name evidence="3" type="ORF">EV142_105170</name>
</gene>
<dbReference type="EMBL" id="SLWA01000005">
    <property type="protein sequence ID" value="TCN56394.1"/>
    <property type="molecule type" value="Genomic_DNA"/>
</dbReference>
<evidence type="ECO:0000259" key="1">
    <source>
        <dbReference type="Pfam" id="PF00534"/>
    </source>
</evidence>
<accession>A0A4Y7UBN0</accession>
<keyword evidence="5" id="KW-1185">Reference proteome</keyword>
<dbReference type="InterPro" id="IPR001296">
    <property type="entry name" value="Glyco_trans_1"/>
</dbReference>
<dbReference type="OrthoDB" id="1411429at2"/>
<feature type="domain" description="Glycosyl transferase family 1" evidence="1">
    <location>
        <begin position="217"/>
        <end position="350"/>
    </location>
</feature>
<dbReference type="PANTHER" id="PTHR12526">
    <property type="entry name" value="GLYCOSYLTRANSFERASE"/>
    <property type="match status" value="1"/>
</dbReference>
<dbReference type="Proteomes" id="UP000298340">
    <property type="component" value="Unassembled WGS sequence"/>
</dbReference>
<dbReference type="Pfam" id="PF13477">
    <property type="entry name" value="Glyco_trans_4_2"/>
    <property type="match status" value="1"/>
</dbReference>
<dbReference type="PANTHER" id="PTHR12526:SF630">
    <property type="entry name" value="GLYCOSYLTRANSFERASE"/>
    <property type="match status" value="1"/>
</dbReference>
<dbReference type="EMBL" id="QWDN01000005">
    <property type="protein sequence ID" value="TEB43428.1"/>
    <property type="molecule type" value="Genomic_DNA"/>
</dbReference>
<dbReference type="Pfam" id="PF00534">
    <property type="entry name" value="Glycos_transf_1"/>
    <property type="match status" value="1"/>
</dbReference>
<proteinExistence type="predicted"/>
<evidence type="ECO:0000313" key="5">
    <source>
        <dbReference type="Proteomes" id="UP000295270"/>
    </source>
</evidence>
<dbReference type="Proteomes" id="UP000295270">
    <property type="component" value="Unassembled WGS sequence"/>
</dbReference>
<reference evidence="3 5" key="1">
    <citation type="journal article" date="2015" name="Stand. Genomic Sci.">
        <title>Genomic Encyclopedia of Bacterial and Archaeal Type Strains, Phase III: the genomes of soil and plant-associated and newly described type strains.</title>
        <authorList>
            <person name="Whitman W.B."/>
            <person name="Woyke T."/>
            <person name="Klenk H.P."/>
            <person name="Zhou Y."/>
            <person name="Lilburn T.G."/>
            <person name="Beck B.J."/>
            <person name="De Vos P."/>
            <person name="Vandamme P."/>
            <person name="Eisen J.A."/>
            <person name="Garrity G."/>
            <person name="Hugenholtz P."/>
            <person name="Kyrpides N.C."/>
        </authorList>
    </citation>
    <scope>NUCLEOTIDE SEQUENCE [LARGE SCALE GENOMIC DNA]</scope>
    <source>
        <strain evidence="3 5">P5626</strain>
    </source>
</reference>
<reference evidence="3" key="3">
    <citation type="submission" date="2019-03" db="EMBL/GenBank/DDBJ databases">
        <authorList>
            <person name="Whitman W."/>
            <person name="Huntemann M."/>
            <person name="Clum A."/>
            <person name="Pillay M."/>
            <person name="Palaniappan K."/>
            <person name="Varghese N."/>
            <person name="Mikhailova N."/>
            <person name="Stamatis D."/>
            <person name="Reddy T."/>
            <person name="Daum C."/>
            <person name="Shapiro N."/>
            <person name="Ivanova N."/>
            <person name="Kyrpides N."/>
            <person name="Woyke T."/>
        </authorList>
    </citation>
    <scope>NUCLEOTIDE SEQUENCE</scope>
    <source>
        <strain evidence="3">P5626</strain>
    </source>
</reference>
<sequence>MRILFISMPSIHVIRWIENLKDTSFELYWYDILGRGKLETLETVRQLLETSKRKIPHIKGEYFLSKKRPGLYSFIRPFLEVTENEALEKIIKEISPDIIHSFEMQSCSYPIVKTMNKFPEIKWIYSCWGSDLFYFQNNKEHLLKIRNALSRINFIHTDCLRDYQIAKELGFKGQHLGVIPGGTGYKLEELDPLKLPFSERKIILLKGYQHKFGRALNVVKALQKNLSLLQDHEIVIFGAHAQIKAYVEQNKLPFRIFDRDELSQNQVMKLMGESLLYIGNNISDGMANTMLEAIVMGAFPIQSNPGNVSAEIITHGSNGLLIQDPENIDAIAELIIQAIENKAMLENANKLNEKIAIEKLDYHVNQRKVIALYQNLEIKS</sequence>
<feature type="domain" description="Glycosyltransferase subfamily 4-like N-terminal" evidence="2">
    <location>
        <begin position="9"/>
        <end position="157"/>
    </location>
</feature>
<dbReference type="InterPro" id="IPR028098">
    <property type="entry name" value="Glyco_trans_4-like_N"/>
</dbReference>